<feature type="transmembrane region" description="Helical" evidence="1">
    <location>
        <begin position="323"/>
        <end position="343"/>
    </location>
</feature>
<feature type="transmembrane region" description="Helical" evidence="1">
    <location>
        <begin position="101"/>
        <end position="122"/>
    </location>
</feature>
<feature type="transmembrane region" description="Helical" evidence="1">
    <location>
        <begin position="349"/>
        <end position="370"/>
    </location>
</feature>
<keyword evidence="1" id="KW-0472">Membrane</keyword>
<name>A0A7Z2J833_9BURK</name>
<evidence type="ECO:0000256" key="1">
    <source>
        <dbReference type="SAM" id="Phobius"/>
    </source>
</evidence>
<reference evidence="3 4" key="1">
    <citation type="submission" date="2019-12" db="EMBL/GenBank/DDBJ databases">
        <title>Paraburkholderia acidiphila 7Q-K02 sp. nov and Paraburkholderia acidisoli DHF22 sp. nov., two strains isolated from forest soil.</title>
        <authorList>
            <person name="Gao Z."/>
            <person name="Qiu L."/>
        </authorList>
    </citation>
    <scope>NUCLEOTIDE SEQUENCE [LARGE SCALE GENOMIC DNA]</scope>
    <source>
        <strain evidence="3 4">7Q-K02</strain>
    </source>
</reference>
<keyword evidence="3" id="KW-0808">Transferase</keyword>
<keyword evidence="3" id="KW-0012">Acyltransferase</keyword>
<keyword evidence="1" id="KW-0812">Transmembrane</keyword>
<dbReference type="InterPro" id="IPR002656">
    <property type="entry name" value="Acyl_transf_3_dom"/>
</dbReference>
<dbReference type="OrthoDB" id="9796461at2"/>
<dbReference type="PANTHER" id="PTHR23028:SF53">
    <property type="entry name" value="ACYL_TRANSF_3 DOMAIN-CONTAINING PROTEIN"/>
    <property type="match status" value="1"/>
</dbReference>
<dbReference type="PANTHER" id="PTHR23028">
    <property type="entry name" value="ACETYLTRANSFERASE"/>
    <property type="match status" value="1"/>
</dbReference>
<dbReference type="AlphaFoldDB" id="A0A7Z2J833"/>
<dbReference type="RefSeq" id="WP_158757109.1">
    <property type="nucleotide sequence ID" value="NZ_CP046909.1"/>
</dbReference>
<feature type="transmembrane region" description="Helical" evidence="1">
    <location>
        <begin position="62"/>
        <end position="81"/>
    </location>
</feature>
<dbReference type="GO" id="GO:0016020">
    <property type="term" value="C:membrane"/>
    <property type="evidence" value="ECO:0007669"/>
    <property type="project" value="TreeGrafter"/>
</dbReference>
<evidence type="ECO:0000259" key="2">
    <source>
        <dbReference type="Pfam" id="PF01757"/>
    </source>
</evidence>
<sequence>MVALPLARSGAHGADARQARAPGPVLAPSVSVALDLIRFLLALTVVIGHCTQRYFQYEWPDLTGAAVVAVGGFFVLSGYTIRSFSPPSPSFDLQRFFVDRASRLLSISLPALALTVLLDAYASSASPQWYALCWGSDATQPVLRLLANATLFSQSWGADIVPFSNSPFWSLSYEAGFYAIWAALAYARTRRHSFALPLAVALLFGPNIIAMMMLWLVGVAIYDLFARTLSRRTLLLLAVGSVCAALLLATCYLPFKPVLQSSIEWLFDLVGGNRQRIGASLVFGAVMFCFFMVALLAVLRLYEPRLHVSRRVVRAARRAGEATFPLYLMHFPMLVAATAAHLYNPHSSLQKILLLAALVLAAFVAAPIGARLKNLLRALFNRALTRQTA</sequence>
<feature type="transmembrane region" description="Helical" evidence="1">
    <location>
        <begin position="194"/>
        <end position="222"/>
    </location>
</feature>
<feature type="transmembrane region" description="Helical" evidence="1">
    <location>
        <begin position="234"/>
        <end position="255"/>
    </location>
</feature>
<feature type="domain" description="Acyltransferase 3" evidence="2">
    <location>
        <begin position="33"/>
        <end position="366"/>
    </location>
</feature>
<gene>
    <name evidence="3" type="ORF">FAZ97_02920</name>
</gene>
<dbReference type="KEGG" id="pacp:FAZ97_02920"/>
<proteinExistence type="predicted"/>
<dbReference type="EMBL" id="CP046909">
    <property type="protein sequence ID" value="QGZ53949.1"/>
    <property type="molecule type" value="Genomic_DNA"/>
</dbReference>
<keyword evidence="1" id="KW-1133">Transmembrane helix</keyword>
<feature type="transmembrane region" description="Helical" evidence="1">
    <location>
        <begin position="30"/>
        <end position="50"/>
    </location>
</feature>
<dbReference type="GO" id="GO:0016747">
    <property type="term" value="F:acyltransferase activity, transferring groups other than amino-acyl groups"/>
    <property type="evidence" value="ECO:0007669"/>
    <property type="project" value="InterPro"/>
</dbReference>
<accession>A0A7Z2J833</accession>
<dbReference type="Pfam" id="PF01757">
    <property type="entry name" value="Acyl_transf_3"/>
    <property type="match status" value="1"/>
</dbReference>
<dbReference type="InterPro" id="IPR050879">
    <property type="entry name" value="Acyltransferase_3"/>
</dbReference>
<feature type="transmembrane region" description="Helical" evidence="1">
    <location>
        <begin position="275"/>
        <end position="302"/>
    </location>
</feature>
<evidence type="ECO:0000313" key="4">
    <source>
        <dbReference type="Proteomes" id="UP000434209"/>
    </source>
</evidence>
<dbReference type="Proteomes" id="UP000434209">
    <property type="component" value="Chromosome 1"/>
</dbReference>
<protein>
    <submittedName>
        <fullName evidence="3">Acyltransferase family protein</fullName>
    </submittedName>
</protein>
<evidence type="ECO:0000313" key="3">
    <source>
        <dbReference type="EMBL" id="QGZ53949.1"/>
    </source>
</evidence>
<keyword evidence="4" id="KW-1185">Reference proteome</keyword>
<organism evidence="3 4">
    <name type="scientific">Paraburkholderia acidiphila</name>
    <dbReference type="NCBI Taxonomy" id="2571747"/>
    <lineage>
        <taxon>Bacteria</taxon>
        <taxon>Pseudomonadati</taxon>
        <taxon>Pseudomonadota</taxon>
        <taxon>Betaproteobacteria</taxon>
        <taxon>Burkholderiales</taxon>
        <taxon>Burkholderiaceae</taxon>
        <taxon>Paraburkholderia</taxon>
    </lineage>
</organism>
<dbReference type="GO" id="GO:0000271">
    <property type="term" value="P:polysaccharide biosynthetic process"/>
    <property type="evidence" value="ECO:0007669"/>
    <property type="project" value="TreeGrafter"/>
</dbReference>